<dbReference type="Proteomes" id="UP000001194">
    <property type="component" value="Unassembled WGS sequence"/>
</dbReference>
<dbReference type="KEGG" id="lbc:LACBIDRAFT_333327"/>
<dbReference type="HOGENOM" id="CLU_1004984_0_0_1"/>
<keyword evidence="2" id="KW-1185">Reference proteome</keyword>
<proteinExistence type="predicted"/>
<protein>
    <submittedName>
        <fullName evidence="1">Predicted protein</fullName>
    </submittedName>
</protein>
<gene>
    <name evidence="1" type="ORF">LACBIDRAFT_333327</name>
</gene>
<dbReference type="InParanoid" id="B0DVK7"/>
<dbReference type="EMBL" id="DS547139">
    <property type="protein sequence ID" value="EDR01404.1"/>
    <property type="molecule type" value="Genomic_DNA"/>
</dbReference>
<dbReference type="RefSeq" id="XP_001887949.1">
    <property type="nucleotide sequence ID" value="XM_001887914.1"/>
</dbReference>
<evidence type="ECO:0000313" key="1">
    <source>
        <dbReference type="EMBL" id="EDR01404.1"/>
    </source>
</evidence>
<organism evidence="2">
    <name type="scientific">Laccaria bicolor (strain S238N-H82 / ATCC MYA-4686)</name>
    <name type="common">Bicoloured deceiver</name>
    <name type="synonym">Laccaria laccata var. bicolor</name>
    <dbReference type="NCBI Taxonomy" id="486041"/>
    <lineage>
        <taxon>Eukaryota</taxon>
        <taxon>Fungi</taxon>
        <taxon>Dikarya</taxon>
        <taxon>Basidiomycota</taxon>
        <taxon>Agaricomycotina</taxon>
        <taxon>Agaricomycetes</taxon>
        <taxon>Agaricomycetidae</taxon>
        <taxon>Agaricales</taxon>
        <taxon>Agaricineae</taxon>
        <taxon>Hydnangiaceae</taxon>
        <taxon>Laccaria</taxon>
    </lineage>
</organism>
<dbReference type="OrthoDB" id="3005465at2759"/>
<sequence>MYLTWMNDLLHCPHACAFITEGGQLSWITQWPSIQVTVQNRGFYNSTSEDASYLSHDIVLEQEKDLLHFELWTGEWNMALDHIYCRLADNIARGKAKLHTQEKWKCLIRNNKHGQHHPTYLPTTTDFQNPTGTKNHWMTSPSLRDEWINLEVESGGGFVVHQYLHEANLSLYHHIPCNPWIQSPTNGFHPSKEKITSSLRVSRVLDTQRLSWNSGHQGALEHPQIKVGMAEIEAVKVGVNEIEVGTGKNKASNIDVGAEKIHFAREKVKKQGWVAFV</sequence>
<reference evidence="1 2" key="1">
    <citation type="journal article" date="2008" name="Nature">
        <title>The genome of Laccaria bicolor provides insights into mycorrhizal symbiosis.</title>
        <authorList>
            <person name="Martin F."/>
            <person name="Aerts A."/>
            <person name="Ahren D."/>
            <person name="Brun A."/>
            <person name="Danchin E.G.J."/>
            <person name="Duchaussoy F."/>
            <person name="Gibon J."/>
            <person name="Kohler A."/>
            <person name="Lindquist E."/>
            <person name="Pereda V."/>
            <person name="Salamov A."/>
            <person name="Shapiro H.J."/>
            <person name="Wuyts J."/>
            <person name="Blaudez D."/>
            <person name="Buee M."/>
            <person name="Brokstein P."/>
            <person name="Canbaeck B."/>
            <person name="Cohen D."/>
            <person name="Courty P.E."/>
            <person name="Coutinho P.M."/>
            <person name="Delaruelle C."/>
            <person name="Detter J.C."/>
            <person name="Deveau A."/>
            <person name="DiFazio S."/>
            <person name="Duplessis S."/>
            <person name="Fraissinet-Tachet L."/>
            <person name="Lucic E."/>
            <person name="Frey-Klett P."/>
            <person name="Fourrey C."/>
            <person name="Feussner I."/>
            <person name="Gay G."/>
            <person name="Grimwood J."/>
            <person name="Hoegger P.J."/>
            <person name="Jain P."/>
            <person name="Kilaru S."/>
            <person name="Labbe J."/>
            <person name="Lin Y.C."/>
            <person name="Legue V."/>
            <person name="Le Tacon F."/>
            <person name="Marmeisse R."/>
            <person name="Melayah D."/>
            <person name="Montanini B."/>
            <person name="Muratet M."/>
            <person name="Nehls U."/>
            <person name="Niculita-Hirzel H."/>
            <person name="Oudot-Le Secq M.P."/>
            <person name="Peter M."/>
            <person name="Quesneville H."/>
            <person name="Rajashekar B."/>
            <person name="Reich M."/>
            <person name="Rouhier N."/>
            <person name="Schmutz J."/>
            <person name="Yin T."/>
            <person name="Chalot M."/>
            <person name="Henrissat B."/>
            <person name="Kuees U."/>
            <person name="Lucas S."/>
            <person name="Van de Peer Y."/>
            <person name="Podila G.K."/>
            <person name="Polle A."/>
            <person name="Pukkila P.J."/>
            <person name="Richardson P.M."/>
            <person name="Rouze P."/>
            <person name="Sanders I.R."/>
            <person name="Stajich J.E."/>
            <person name="Tunlid A."/>
            <person name="Tuskan G."/>
            <person name="Grigoriev I.V."/>
        </authorList>
    </citation>
    <scope>NUCLEOTIDE SEQUENCE [LARGE SCALE GENOMIC DNA]</scope>
    <source>
        <strain evidence="2">S238N-H82 / ATCC MYA-4686</strain>
    </source>
</reference>
<dbReference type="GeneID" id="6083595"/>
<name>B0DVK7_LACBS</name>
<evidence type="ECO:0000313" key="2">
    <source>
        <dbReference type="Proteomes" id="UP000001194"/>
    </source>
</evidence>
<dbReference type="AlphaFoldDB" id="B0DVK7"/>
<accession>B0DVK7</accession>